<feature type="domain" description="THIF-type NAD/FAD binding fold" evidence="1">
    <location>
        <begin position="163"/>
        <end position="374"/>
    </location>
</feature>
<name>A0ABT1NE32_9FIRM</name>
<dbReference type="GO" id="GO:0016779">
    <property type="term" value="F:nucleotidyltransferase activity"/>
    <property type="evidence" value="ECO:0007669"/>
    <property type="project" value="UniProtKB-KW"/>
</dbReference>
<dbReference type="InterPro" id="IPR045886">
    <property type="entry name" value="ThiF/MoeB/HesA"/>
</dbReference>
<proteinExistence type="predicted"/>
<dbReference type="InterPro" id="IPR035985">
    <property type="entry name" value="Ubiquitin-activating_enz"/>
</dbReference>
<evidence type="ECO:0000313" key="3">
    <source>
        <dbReference type="Proteomes" id="UP001651880"/>
    </source>
</evidence>
<dbReference type="PANTHER" id="PTHR10953">
    <property type="entry name" value="UBIQUITIN-ACTIVATING ENZYME E1"/>
    <property type="match status" value="1"/>
</dbReference>
<evidence type="ECO:0000313" key="2">
    <source>
        <dbReference type="EMBL" id="MCQ1529514.1"/>
    </source>
</evidence>
<dbReference type="EMBL" id="JAJEKE010000005">
    <property type="protein sequence ID" value="MCQ1529514.1"/>
    <property type="molecule type" value="Genomic_DNA"/>
</dbReference>
<keyword evidence="2" id="KW-0808">Transferase</keyword>
<dbReference type="RefSeq" id="WP_255227030.1">
    <property type="nucleotide sequence ID" value="NZ_JAJEKE010000005.1"/>
</dbReference>
<organism evidence="2 3">
    <name type="scientific">Lutispora saccharofermentans</name>
    <dbReference type="NCBI Taxonomy" id="3024236"/>
    <lineage>
        <taxon>Bacteria</taxon>
        <taxon>Bacillati</taxon>
        <taxon>Bacillota</taxon>
        <taxon>Clostridia</taxon>
        <taxon>Lutisporales</taxon>
        <taxon>Lutisporaceae</taxon>
        <taxon>Lutispora</taxon>
    </lineage>
</organism>
<dbReference type="SUPFAM" id="SSF69572">
    <property type="entry name" value="Activating enzymes of the ubiquitin-like proteins"/>
    <property type="match status" value="1"/>
</dbReference>
<dbReference type="Proteomes" id="UP001651880">
    <property type="component" value="Unassembled WGS sequence"/>
</dbReference>
<dbReference type="InterPro" id="IPR000594">
    <property type="entry name" value="ThiF_NAD_FAD-bd"/>
</dbReference>
<sequence length="448" mass="50570">MASWYCMLIGEELIDKMRKCDISWGYIDGFIKGDVLGAFSVDLGTGDMEPCLASLKVSKHRLCNNNYKDKLAYWVKVKKGLIKKIKNWDMLFEELTQWLPEDLFEMIQESKAEYLLFVEEDSKEILLAFFLELKGKKLILPGEVQALEEKPNPFKRIDGLVPLEEMKEKSIVIVGLGSGGSSIAMELAAAGVGTLHLFDKDRLNSVNLFRHICGVRDLGRKKIDAVEDVIKEHSLPTSIKKCENDIMSYPEKLVEAVQCSDIVICATDNPESRAMVNYICVKFSKPLILVCTFDNAKIGEIIRVTPNKAACYECTRIHLKEQGALIEDNDTREGILPYSSQVENSNGNSRGTRTDVFIVAAMAAKVALMTIKDDPDNGFGKLPYNYIAWGAVRNIEFIEPYKFRQPFGTNYCNYNIHPECPICGSLAEEIRNINIEDKYNEIIQKLSV</sequence>
<gene>
    <name evidence="2" type="ORF">LJD61_08100</name>
</gene>
<keyword evidence="2" id="KW-0548">Nucleotidyltransferase</keyword>
<dbReference type="Gene3D" id="3.40.50.720">
    <property type="entry name" value="NAD(P)-binding Rossmann-like Domain"/>
    <property type="match status" value="1"/>
</dbReference>
<reference evidence="2 3" key="1">
    <citation type="submission" date="2021-10" db="EMBL/GenBank/DDBJ databases">
        <title>Lutispora strain m25 sp. nov., a thermophilic, non-spore-forming bacterium isolated from a lab-scale methanogenic bioreactor digesting anaerobic sludge.</title>
        <authorList>
            <person name="El Houari A."/>
            <person name="Mcdonald J."/>
        </authorList>
    </citation>
    <scope>NUCLEOTIDE SEQUENCE [LARGE SCALE GENOMIC DNA]</scope>
    <source>
        <strain evidence="3">m25</strain>
    </source>
</reference>
<keyword evidence="3" id="KW-1185">Reference proteome</keyword>
<protein>
    <submittedName>
        <fullName evidence="2">ThiF family adenylyltransferase</fullName>
    </submittedName>
</protein>
<accession>A0ABT1NE32</accession>
<dbReference type="Pfam" id="PF00899">
    <property type="entry name" value="ThiF"/>
    <property type="match status" value="1"/>
</dbReference>
<evidence type="ECO:0000259" key="1">
    <source>
        <dbReference type="Pfam" id="PF00899"/>
    </source>
</evidence>
<comment type="caution">
    <text evidence="2">The sequence shown here is derived from an EMBL/GenBank/DDBJ whole genome shotgun (WGS) entry which is preliminary data.</text>
</comment>
<dbReference type="PANTHER" id="PTHR10953:SF102">
    <property type="entry name" value="ADENYLYLTRANSFERASE AND SULFURTRANSFERASE MOCS3"/>
    <property type="match status" value="1"/>
</dbReference>